<evidence type="ECO:0000259" key="2">
    <source>
        <dbReference type="Pfam" id="PF00857"/>
    </source>
</evidence>
<feature type="domain" description="SMP-30/Gluconolactonase/LRE-like region" evidence="3">
    <location>
        <begin position="29"/>
        <end position="284"/>
    </location>
</feature>
<dbReference type="InterPro" id="IPR051262">
    <property type="entry name" value="SMP-30/CGR1_Lactonase"/>
</dbReference>
<dbReference type="InterPro" id="IPR013658">
    <property type="entry name" value="SGL"/>
</dbReference>
<evidence type="ECO:0000256" key="1">
    <source>
        <dbReference type="ARBA" id="ARBA00022801"/>
    </source>
</evidence>
<reference evidence="5" key="1">
    <citation type="submission" date="2024-04" db="EMBL/GenBank/DDBJ databases">
        <title>Phylogenomic analyses of a clade within the roseobacter group suggest taxonomic reassignments of species of the genera Aestuariivita, Citreicella, Loktanella, Nautella, Pelagibaca, Ruegeria, Thalassobius, Thiobacimonas and Tropicibacter, and the proposal o.</title>
        <authorList>
            <person name="Jeon C.O."/>
        </authorList>
    </citation>
    <scope>NUCLEOTIDE SEQUENCE [LARGE SCALE GENOMIC DNA]</scope>
    <source>
        <strain evidence="5">SS1-5</strain>
        <plasmid evidence="5">pSS1-5</plasmid>
    </source>
</reference>
<evidence type="ECO:0000313" key="5">
    <source>
        <dbReference type="Proteomes" id="UP001470809"/>
    </source>
</evidence>
<dbReference type="InterPro" id="IPR036380">
    <property type="entry name" value="Isochorismatase-like_sf"/>
</dbReference>
<gene>
    <name evidence="4" type="ORF">AABB31_00900</name>
</gene>
<dbReference type="InterPro" id="IPR011042">
    <property type="entry name" value="6-blade_b-propeller_TolB-like"/>
</dbReference>
<accession>A0AAN0NKN1</accession>
<dbReference type="Gene3D" id="2.120.10.30">
    <property type="entry name" value="TolB, C-terminal domain"/>
    <property type="match status" value="1"/>
</dbReference>
<evidence type="ECO:0000259" key="3">
    <source>
        <dbReference type="Pfam" id="PF08450"/>
    </source>
</evidence>
<sequence>MGHVATDPKFQTLLDGHAPVRQIGTGYVFTEGPLWHPVDQTLIFSDMPGDTRRKYVPGQGVSEIAKPSNKGNGMTYDAALNLLICEHSTSAVVRLRRDGTREVLATHFEGRELNSPNDIIVRRDGAIFFTDPTYGRMEGFGVPRPCQMGFQGVYMLPPGHQPGQEPVLVSDRYMFTQPNGLCLSPCERFMWVNDTEQANIRMFDVGEDGMLKNARIFASGIKEPLRKGVPDGMKSDKDGNIFVTAPGGIWVYDFHGMKLGEIILPEMAANLHWGDADWGTLYICAETSVYSVRTQTQGRAEAFMTPTADKSPSASPKPAAPAHILQIKDRIRRIDGSRTALILQDLQNDVMIEGGAFAETGSPLHARTQNVVANAARLASVARAKGVMVIHVWMVCEPGHPHLAQHAALMQGLKGENALVRGTWGVEPAKGLEPQGDDLIVEKMSMSAWETSRLESYLHHGRRNTIINCGAWTNMSVEHTVRTGADKGFHMIVPEDSCSTMNDDWHRASINFAMQNVATVTNTDAVIAALG</sequence>
<dbReference type="KEGG" id="yrh:AABB31_00900"/>
<reference evidence="4 5" key="2">
    <citation type="submission" date="2024-08" db="EMBL/GenBank/DDBJ databases">
        <title>Phylogenomic analyses of a clade within the roseobacter group suggest taxonomic reassignments of species of the genera Aestuariivita, Citreicella, Loktanella, Nautella, Pelagibaca, Ruegeria, Thalassobius, Thiobacimonas and Tropicibacter, and the proposal o.</title>
        <authorList>
            <person name="Jeon C.O."/>
        </authorList>
    </citation>
    <scope>NUCLEOTIDE SEQUENCE [LARGE SCALE GENOMIC DNA]</scope>
    <source>
        <strain evidence="4 5">SS1-5</strain>
        <plasmid evidence="4 5">pSS1-5</plasmid>
    </source>
</reference>
<proteinExistence type="predicted"/>
<dbReference type="Pfam" id="PF08450">
    <property type="entry name" value="SGL"/>
    <property type="match status" value="1"/>
</dbReference>
<name>A0AAN0NKN1_9RHOB</name>
<evidence type="ECO:0000313" key="4">
    <source>
        <dbReference type="EMBL" id="WZU65699.1"/>
    </source>
</evidence>
<protein>
    <submittedName>
        <fullName evidence="4">Isochorismatase family protein</fullName>
    </submittedName>
</protein>
<dbReference type="PANTHER" id="PTHR47572">
    <property type="entry name" value="LIPOPROTEIN-RELATED"/>
    <property type="match status" value="1"/>
</dbReference>
<dbReference type="RefSeq" id="WP_342075037.1">
    <property type="nucleotide sequence ID" value="NZ_CP151764.2"/>
</dbReference>
<keyword evidence="4" id="KW-0614">Plasmid</keyword>
<dbReference type="Proteomes" id="UP001470809">
    <property type="component" value="Plasmid pSS1-5"/>
</dbReference>
<dbReference type="AlphaFoldDB" id="A0AAN0NKN1"/>
<dbReference type="EMBL" id="CP151764">
    <property type="protein sequence ID" value="WZU65699.1"/>
    <property type="molecule type" value="Genomic_DNA"/>
</dbReference>
<keyword evidence="1" id="KW-0378">Hydrolase</keyword>
<geneLocation type="plasmid" evidence="4 5">
    <name>pSS1-5</name>
</geneLocation>
<dbReference type="PANTHER" id="PTHR47572:SF4">
    <property type="entry name" value="LACTONASE DRP35"/>
    <property type="match status" value="1"/>
</dbReference>
<dbReference type="SUPFAM" id="SSF63829">
    <property type="entry name" value="Calcium-dependent phosphotriesterase"/>
    <property type="match status" value="1"/>
</dbReference>
<dbReference type="CDD" id="cd00431">
    <property type="entry name" value="cysteine_hydrolases"/>
    <property type="match status" value="1"/>
</dbReference>
<dbReference type="Gene3D" id="3.40.50.850">
    <property type="entry name" value="Isochorismatase-like"/>
    <property type="match status" value="1"/>
</dbReference>
<dbReference type="Pfam" id="PF00857">
    <property type="entry name" value="Isochorismatase"/>
    <property type="match status" value="1"/>
</dbReference>
<dbReference type="GO" id="GO:0016787">
    <property type="term" value="F:hydrolase activity"/>
    <property type="evidence" value="ECO:0007669"/>
    <property type="project" value="UniProtKB-KW"/>
</dbReference>
<keyword evidence="5" id="KW-1185">Reference proteome</keyword>
<organism evidence="4 5">
    <name type="scientific">Yoonia rhodophyticola</name>
    <dbReference type="NCBI Taxonomy" id="3137370"/>
    <lineage>
        <taxon>Bacteria</taxon>
        <taxon>Pseudomonadati</taxon>
        <taxon>Pseudomonadota</taxon>
        <taxon>Alphaproteobacteria</taxon>
        <taxon>Rhodobacterales</taxon>
        <taxon>Paracoccaceae</taxon>
        <taxon>Yoonia</taxon>
    </lineage>
</organism>
<dbReference type="InterPro" id="IPR000868">
    <property type="entry name" value="Isochorismatase-like_dom"/>
</dbReference>
<feature type="domain" description="Isochorismatase-like" evidence="2">
    <location>
        <begin position="339"/>
        <end position="524"/>
    </location>
</feature>
<dbReference type="SUPFAM" id="SSF52499">
    <property type="entry name" value="Isochorismatase-like hydrolases"/>
    <property type="match status" value="1"/>
</dbReference>